<evidence type="ECO:0000256" key="1">
    <source>
        <dbReference type="SAM" id="Phobius"/>
    </source>
</evidence>
<feature type="transmembrane region" description="Helical" evidence="1">
    <location>
        <begin position="50"/>
        <end position="75"/>
    </location>
</feature>
<reference evidence="2 3" key="1">
    <citation type="submission" date="2023-11" db="EMBL/GenBank/DDBJ databases">
        <authorList>
            <person name="Cook R."/>
            <person name="Crisci M."/>
            <person name="Pye H."/>
            <person name="Adriaenssens E."/>
            <person name="Santini J."/>
        </authorList>
    </citation>
    <scope>NUCLEOTIDE SEQUENCE [LARGE SCALE GENOMIC DNA]</scope>
    <source>
        <strain evidence="2">Lak_Megaphage_Sonny</strain>
    </source>
</reference>
<keyword evidence="1" id="KW-0472">Membrane</keyword>
<accession>A0ABZ0Z6M0</accession>
<keyword evidence="3" id="KW-1185">Reference proteome</keyword>
<evidence type="ECO:0000313" key="3">
    <source>
        <dbReference type="Proteomes" id="UP001358193"/>
    </source>
</evidence>
<protein>
    <recommendedName>
        <fullName evidence="4">Transmembrane protein</fullName>
    </recommendedName>
</protein>
<dbReference type="Proteomes" id="UP001358193">
    <property type="component" value="Segment"/>
</dbReference>
<keyword evidence="1" id="KW-1133">Transmembrane helix</keyword>
<proteinExistence type="predicted"/>
<organism evidence="2 3">
    <name type="scientific">phage Lak_Megaphage_Sonny</name>
    <dbReference type="NCBI Taxonomy" id="3109229"/>
    <lineage>
        <taxon>Viruses</taxon>
        <taxon>Duplodnaviria</taxon>
        <taxon>Heunggongvirae</taxon>
        <taxon>Uroviricota</taxon>
        <taxon>Caudoviricetes</taxon>
        <taxon>Caudoviricetes code 15 clade</taxon>
    </lineage>
</organism>
<name>A0ABZ0Z6M0_9CAUD</name>
<evidence type="ECO:0000313" key="2">
    <source>
        <dbReference type="EMBL" id="WQJ53683.1"/>
    </source>
</evidence>
<evidence type="ECO:0008006" key="4">
    <source>
        <dbReference type="Google" id="ProtNLM"/>
    </source>
</evidence>
<dbReference type="EMBL" id="OR769223">
    <property type="protein sequence ID" value="WQJ53683.1"/>
    <property type="molecule type" value="Genomic_DNA"/>
</dbReference>
<keyword evidence="1" id="KW-0812">Transmembrane</keyword>
<feature type="transmembrane region" description="Helical" evidence="1">
    <location>
        <begin position="6"/>
        <end position="29"/>
    </location>
</feature>
<sequence>MAIIKFSFLICIYFLAYAMFSYSFLTMINEIDDSNKRIRMFLANNKKWNAVFKVLCWIPAIHIVFGIALSMYLYIGTMKSLIND</sequence>